<organism evidence="2 3">
    <name type="scientific">Fusarium redolens</name>
    <dbReference type="NCBI Taxonomy" id="48865"/>
    <lineage>
        <taxon>Eukaryota</taxon>
        <taxon>Fungi</taxon>
        <taxon>Dikarya</taxon>
        <taxon>Ascomycota</taxon>
        <taxon>Pezizomycotina</taxon>
        <taxon>Sordariomycetes</taxon>
        <taxon>Hypocreomycetidae</taxon>
        <taxon>Hypocreales</taxon>
        <taxon>Nectriaceae</taxon>
        <taxon>Fusarium</taxon>
        <taxon>Fusarium redolens species complex</taxon>
    </lineage>
</organism>
<dbReference type="RefSeq" id="XP_046048403.1">
    <property type="nucleotide sequence ID" value="XM_046201187.1"/>
</dbReference>
<dbReference type="EMBL" id="JAGMUX010000009">
    <property type="protein sequence ID" value="KAH7248608.1"/>
    <property type="molecule type" value="Genomic_DNA"/>
</dbReference>
<dbReference type="GeneID" id="70231141"/>
<feature type="region of interest" description="Disordered" evidence="1">
    <location>
        <begin position="392"/>
        <end position="413"/>
    </location>
</feature>
<evidence type="ECO:0000313" key="3">
    <source>
        <dbReference type="Proteomes" id="UP000720189"/>
    </source>
</evidence>
<feature type="region of interest" description="Disordered" evidence="1">
    <location>
        <begin position="533"/>
        <end position="554"/>
    </location>
</feature>
<accession>A0A9P9K5E3</accession>
<keyword evidence="3" id="KW-1185">Reference proteome</keyword>
<evidence type="ECO:0008006" key="4">
    <source>
        <dbReference type="Google" id="ProtNLM"/>
    </source>
</evidence>
<gene>
    <name evidence="2" type="ORF">BKA55DRAFT_728688</name>
</gene>
<dbReference type="AlphaFoldDB" id="A0A9P9K5E3"/>
<dbReference type="Gene3D" id="3.80.10.10">
    <property type="entry name" value="Ribonuclease Inhibitor"/>
    <property type="match status" value="1"/>
</dbReference>
<dbReference type="Proteomes" id="UP000720189">
    <property type="component" value="Unassembled WGS sequence"/>
</dbReference>
<dbReference type="OrthoDB" id="5427399at2759"/>
<name>A0A9P9K5E3_FUSRE</name>
<evidence type="ECO:0000313" key="2">
    <source>
        <dbReference type="EMBL" id="KAH7248608.1"/>
    </source>
</evidence>
<comment type="caution">
    <text evidence="2">The sequence shown here is derived from an EMBL/GenBank/DDBJ whole genome shotgun (WGS) entry which is preliminary data.</text>
</comment>
<dbReference type="InterPro" id="IPR032675">
    <property type="entry name" value="LRR_dom_sf"/>
</dbReference>
<protein>
    <recommendedName>
        <fullName evidence="4">F-box domain-containing protein</fullName>
    </recommendedName>
</protein>
<proteinExistence type="predicted"/>
<reference evidence="2" key="1">
    <citation type="journal article" date="2021" name="Nat. Commun.">
        <title>Genetic determinants of endophytism in the Arabidopsis root mycobiome.</title>
        <authorList>
            <person name="Mesny F."/>
            <person name="Miyauchi S."/>
            <person name="Thiergart T."/>
            <person name="Pickel B."/>
            <person name="Atanasova L."/>
            <person name="Karlsson M."/>
            <person name="Huettel B."/>
            <person name="Barry K.W."/>
            <person name="Haridas S."/>
            <person name="Chen C."/>
            <person name="Bauer D."/>
            <person name="Andreopoulos W."/>
            <person name="Pangilinan J."/>
            <person name="LaButti K."/>
            <person name="Riley R."/>
            <person name="Lipzen A."/>
            <person name="Clum A."/>
            <person name="Drula E."/>
            <person name="Henrissat B."/>
            <person name="Kohler A."/>
            <person name="Grigoriev I.V."/>
            <person name="Martin F.M."/>
            <person name="Hacquard S."/>
        </authorList>
    </citation>
    <scope>NUCLEOTIDE SEQUENCE</scope>
    <source>
        <strain evidence="2">MPI-CAGE-AT-0023</strain>
    </source>
</reference>
<evidence type="ECO:0000256" key="1">
    <source>
        <dbReference type="SAM" id="MobiDB-lite"/>
    </source>
</evidence>
<sequence>MRLDTLPSEILAEVCSLGLVLLRQDIKSLRLTCRRLAIETSPILFYRIHISPLLQDFANFFSISRSPGLAPLVRVLVWEELGFDFSYLKDGSWKRQLLDGDQQFFTELTEFVYFLFLLDIQHISGYPTMDTVYHIPGHLTRHMIHDNDPLIPQSNIQDEFVSAIRNNMPNLHTLASRPMDPRRRLQLPSMDYSISVDSLRNLLQENGAALRFNVGFTDFLLPLLESPTTQAKDKVPTSKITRLFYADEGVNSRTALYRMTPLKPSVFKHLSQLDLCLTGKHAETNPFAGLRACLENAKSLTSLKLCNEGTPVPYSPGIIPTLPKLTDVELAETDLLGKTLISQTLKFIQRHAKTLKRLYFTSSAVERSFLAKLADMNSLQLERLVITSGHNIEDGGDNYGNNSTDDGSESDAENRHEYINEQAVLAYVNRADISNQEKPLPPFRFTSGQTQIFTHPLVFDTTTCELAAFNDTRDNLWEKRGYDSMDIKWLDTATLERRDKHGIAYDIGPRRIFHFETGLWVDSDKVFYDPVTDEEADDPLEKREKPKDGSWTVQGQRTWDPEMGLWSDGEGKLKKFATERELPERPEVPDEDEDYDFDIEMQPFYDREEDEYLLRVENSPRWDWGRDTEGRIWYWQVSGTAGHPTEVWRFEHKGEEAYGNDPLEFWGDWFDDEPGDKAEATPYGWNLAAFSADHKTAGSEIPQQGSCESLRRYNREDDPGCHYDIPKPADFEVWTNVSWCEL</sequence>
<feature type="compositionally biased region" description="Basic and acidic residues" evidence="1">
    <location>
        <begin position="539"/>
        <end position="548"/>
    </location>
</feature>